<keyword evidence="2" id="KW-1133">Transmembrane helix</keyword>
<accession>A0ABV9TPX3</accession>
<reference evidence="4" key="1">
    <citation type="journal article" date="2019" name="Int. J. Syst. Evol. Microbiol.">
        <title>The Global Catalogue of Microorganisms (GCM) 10K type strain sequencing project: providing services to taxonomists for standard genome sequencing and annotation.</title>
        <authorList>
            <consortium name="The Broad Institute Genomics Platform"/>
            <consortium name="The Broad Institute Genome Sequencing Center for Infectious Disease"/>
            <person name="Wu L."/>
            <person name="Ma J."/>
        </authorList>
    </citation>
    <scope>NUCLEOTIDE SEQUENCE [LARGE SCALE GENOMIC DNA]</scope>
    <source>
        <strain evidence="4">CGMCC 4.6946</strain>
    </source>
</reference>
<evidence type="ECO:0000313" key="4">
    <source>
        <dbReference type="Proteomes" id="UP001595797"/>
    </source>
</evidence>
<protein>
    <recommendedName>
        <fullName evidence="5">DUF4190 domain-containing protein</fullName>
    </recommendedName>
</protein>
<feature type="compositionally biased region" description="Gly residues" evidence="1">
    <location>
        <begin position="11"/>
        <end position="28"/>
    </location>
</feature>
<evidence type="ECO:0000256" key="2">
    <source>
        <dbReference type="SAM" id="Phobius"/>
    </source>
</evidence>
<evidence type="ECO:0008006" key="5">
    <source>
        <dbReference type="Google" id="ProtNLM"/>
    </source>
</evidence>
<feature type="compositionally biased region" description="Gly residues" evidence="1">
    <location>
        <begin position="62"/>
        <end position="77"/>
    </location>
</feature>
<comment type="caution">
    <text evidence="3">The sequence shown here is derived from an EMBL/GenBank/DDBJ whole genome shotgun (WGS) entry which is preliminary data.</text>
</comment>
<sequence length="267" mass="27577">MSQNDNTPDQGGTGAGGSSSYGGQGGPEYGQRTEGAPSGPSYEAPRYGQGGDQYSSPQYGQGQYGQGQQGQYGGGQYGQDQYGQGQQGQYGGGQYGQDQYGQGPYGAGQYGQDQYSQGQYGGQGYPAQYQQGQGYPGQQGQYDMGQYGGGAKPQGTGLGIAALILGIVSLLTCWFVLGLVPGLVGLVLGIVAVRKLGRTPGASKAVPIIGIVLSVLGILASIFFLVIFGALFGEIGPAMEACNQYSSDPTAFQQCIEREMGLTTQNL</sequence>
<proteinExistence type="predicted"/>
<keyword evidence="2" id="KW-0812">Transmembrane</keyword>
<dbReference type="EMBL" id="JBHSIW010000025">
    <property type="protein sequence ID" value="MFC4905290.1"/>
    <property type="molecule type" value="Genomic_DNA"/>
</dbReference>
<keyword evidence="2" id="KW-0472">Membrane</keyword>
<dbReference type="Proteomes" id="UP001595797">
    <property type="component" value="Unassembled WGS sequence"/>
</dbReference>
<feature type="transmembrane region" description="Helical" evidence="2">
    <location>
        <begin position="205"/>
        <end position="232"/>
    </location>
</feature>
<evidence type="ECO:0000313" key="3">
    <source>
        <dbReference type="EMBL" id="MFC4905290.1"/>
    </source>
</evidence>
<evidence type="ECO:0000256" key="1">
    <source>
        <dbReference type="SAM" id="MobiDB-lite"/>
    </source>
</evidence>
<name>A0ABV9TPX3_9MICC</name>
<organism evidence="3 4">
    <name type="scientific">Kocuria oceani</name>
    <dbReference type="NCBI Taxonomy" id="988827"/>
    <lineage>
        <taxon>Bacteria</taxon>
        <taxon>Bacillati</taxon>
        <taxon>Actinomycetota</taxon>
        <taxon>Actinomycetes</taxon>
        <taxon>Micrococcales</taxon>
        <taxon>Micrococcaceae</taxon>
        <taxon>Kocuria</taxon>
    </lineage>
</organism>
<feature type="compositionally biased region" description="Gly residues" evidence="1">
    <location>
        <begin position="85"/>
        <end position="95"/>
    </location>
</feature>
<gene>
    <name evidence="3" type="ORF">ACFPCS_17120</name>
</gene>
<feature type="transmembrane region" description="Helical" evidence="2">
    <location>
        <begin position="160"/>
        <end position="193"/>
    </location>
</feature>
<keyword evidence="4" id="KW-1185">Reference proteome</keyword>
<feature type="region of interest" description="Disordered" evidence="1">
    <location>
        <begin position="1"/>
        <end position="113"/>
    </location>
</feature>
<feature type="compositionally biased region" description="Low complexity" evidence="1">
    <location>
        <begin position="52"/>
        <end position="61"/>
    </location>
</feature>
<dbReference type="RefSeq" id="WP_277550048.1">
    <property type="nucleotide sequence ID" value="NZ_JARAMH010000002.1"/>
</dbReference>